<feature type="site" description="Important for substrate specificity" evidence="9">
    <location>
        <position position="13"/>
    </location>
</feature>
<dbReference type="HAMAP" id="MF_00528">
    <property type="entry name" value="Maf"/>
    <property type="match status" value="1"/>
</dbReference>
<evidence type="ECO:0000313" key="11">
    <source>
        <dbReference type="Proteomes" id="UP000227088"/>
    </source>
</evidence>
<comment type="caution">
    <text evidence="10">The sequence shown here is derived from an EMBL/GenBank/DDBJ whole genome shotgun (WGS) entry which is preliminary data.</text>
</comment>
<evidence type="ECO:0000256" key="2">
    <source>
        <dbReference type="ARBA" id="ARBA00022490"/>
    </source>
</evidence>
<keyword evidence="3 9" id="KW-0378">Hydrolase</keyword>
<comment type="catalytic activity">
    <reaction evidence="5 9">
        <text>N(7)-methyl-GTP + H2O = N(7)-methyl-GMP + diphosphate + H(+)</text>
        <dbReference type="Rhea" id="RHEA:58744"/>
        <dbReference type="ChEBI" id="CHEBI:15377"/>
        <dbReference type="ChEBI" id="CHEBI:15378"/>
        <dbReference type="ChEBI" id="CHEBI:33019"/>
        <dbReference type="ChEBI" id="CHEBI:58285"/>
        <dbReference type="ChEBI" id="CHEBI:87133"/>
    </reaction>
</comment>
<dbReference type="PANTHER" id="PTHR43213:SF10">
    <property type="entry name" value="7-METHYL-GTP PYROPHOSPHATASE"/>
    <property type="match status" value="1"/>
</dbReference>
<dbReference type="CDD" id="cd00555">
    <property type="entry name" value="Maf"/>
    <property type="match status" value="1"/>
</dbReference>
<evidence type="ECO:0000256" key="8">
    <source>
        <dbReference type="ARBA" id="ARBA00068163"/>
    </source>
</evidence>
<dbReference type="Proteomes" id="UP000227088">
    <property type="component" value="Unassembled WGS sequence"/>
</dbReference>
<dbReference type="GO" id="GO:0009117">
    <property type="term" value="P:nucleotide metabolic process"/>
    <property type="evidence" value="ECO:0007669"/>
    <property type="project" value="UniProtKB-KW"/>
</dbReference>
<organism evidence="10 11">
    <name type="scientific">Oleispira antarctica</name>
    <dbReference type="NCBI Taxonomy" id="188908"/>
    <lineage>
        <taxon>Bacteria</taxon>
        <taxon>Pseudomonadati</taxon>
        <taxon>Pseudomonadota</taxon>
        <taxon>Gammaproteobacteria</taxon>
        <taxon>Oceanospirillales</taxon>
        <taxon>Oceanospirillaceae</taxon>
        <taxon>Oleispira</taxon>
    </lineage>
</organism>
<dbReference type="Gene3D" id="3.90.950.10">
    <property type="match status" value="1"/>
</dbReference>
<feature type="active site" description="Proton acceptor" evidence="9">
    <location>
        <position position="70"/>
    </location>
</feature>
<evidence type="ECO:0000256" key="7">
    <source>
        <dbReference type="ARBA" id="ARBA00060749"/>
    </source>
</evidence>
<gene>
    <name evidence="10" type="ORF">A9R00_09160</name>
</gene>
<feature type="site" description="Important for substrate specificity" evidence="9">
    <location>
        <position position="71"/>
    </location>
</feature>
<accession>A0A1Y5HRR9</accession>
<evidence type="ECO:0000256" key="6">
    <source>
        <dbReference type="ARBA" id="ARBA00053369"/>
    </source>
</evidence>
<comment type="function">
    <text evidence="6 9">Nucleoside triphosphate pyrophosphatase that hydrolyzes 7-methyl-GTP (m(7)GTP). May have a dual role in cell division arrest and in preventing the incorporation of modified nucleotides into cellular nucleic acids.</text>
</comment>
<dbReference type="GO" id="GO:0047429">
    <property type="term" value="F:nucleoside triphosphate diphosphatase activity"/>
    <property type="evidence" value="ECO:0007669"/>
    <property type="project" value="InterPro"/>
</dbReference>
<dbReference type="NCBIfam" id="TIGR00172">
    <property type="entry name" value="maf"/>
    <property type="match status" value="1"/>
</dbReference>
<comment type="cofactor">
    <cofactor evidence="9">
        <name>a divalent metal cation</name>
        <dbReference type="ChEBI" id="CHEBI:60240"/>
    </cofactor>
</comment>
<dbReference type="InterPro" id="IPR003697">
    <property type="entry name" value="Maf-like"/>
</dbReference>
<dbReference type="InterPro" id="IPR029001">
    <property type="entry name" value="ITPase-like_fam"/>
</dbReference>
<evidence type="ECO:0000256" key="1">
    <source>
        <dbReference type="ARBA" id="ARBA00004496"/>
    </source>
</evidence>
<protein>
    <recommendedName>
        <fullName evidence="8 9">7-methyl-GTP pyrophosphatase</fullName>
        <shortName evidence="9">m(7)GTP pyrophosphatase</shortName>
        <ecNumber evidence="9">3.6.1.-</ecNumber>
    </recommendedName>
</protein>
<comment type="similarity">
    <text evidence="7 9">Belongs to the Maf family. YceF subfamily.</text>
</comment>
<dbReference type="Pfam" id="PF02545">
    <property type="entry name" value="Maf"/>
    <property type="match status" value="1"/>
</dbReference>
<evidence type="ECO:0000256" key="5">
    <source>
        <dbReference type="ARBA" id="ARBA00050213"/>
    </source>
</evidence>
<dbReference type="GO" id="GO:0005737">
    <property type="term" value="C:cytoplasm"/>
    <property type="evidence" value="ECO:0007669"/>
    <property type="project" value="UniProtKB-SubCell"/>
</dbReference>
<feature type="site" description="Important for substrate specificity" evidence="9">
    <location>
        <position position="159"/>
    </location>
</feature>
<sequence>MSLPILLASSSKYRQQLLAKLQLPFDCANPDIDESLLPGENASDYVQRLAIEKAKALKSEFPEHIIIGSDQCAVLEVNGEQRILGKPHTIENAVQQLMDCSGKQVTFLTGLCCFNSISQQKLSMVEPFTVHFRQLTEKQIRRYIECEMPLDCAGSFKSEGLGISLFSALEGRDPNSLIGLPLIALVDFLEQMGVEVI</sequence>
<dbReference type="FunFam" id="3.90.950.10:FF:000005">
    <property type="entry name" value="7-methyl-GTP pyrophosphatase"/>
    <property type="match status" value="1"/>
</dbReference>
<evidence type="ECO:0000313" key="10">
    <source>
        <dbReference type="EMBL" id="OUS39740.1"/>
    </source>
</evidence>
<comment type="subcellular location">
    <subcellularLocation>
        <location evidence="1 9">Cytoplasm</location>
    </subcellularLocation>
</comment>
<comment type="caution">
    <text evidence="9">Lacks conserved residue(s) required for the propagation of feature annotation.</text>
</comment>
<keyword evidence="4 9" id="KW-0546">Nucleotide metabolism</keyword>
<dbReference type="EC" id="3.6.1.-" evidence="9"/>
<dbReference type="EMBL" id="MABE01000528">
    <property type="protein sequence ID" value="OUS39740.1"/>
    <property type="molecule type" value="Genomic_DNA"/>
</dbReference>
<dbReference type="PANTHER" id="PTHR43213">
    <property type="entry name" value="BIFUNCTIONAL DTTP/UTP PYROPHOSPHATASE/METHYLTRANSFERASE PROTEIN-RELATED"/>
    <property type="match status" value="1"/>
</dbReference>
<name>A0A1Y5HRR9_OLEAN</name>
<dbReference type="AlphaFoldDB" id="A0A1Y5HRR9"/>
<reference evidence="11" key="1">
    <citation type="journal article" date="2017" name="Proc. Natl. Acad. Sci. U.S.A.">
        <title>Simulation of Deepwater Horizon oil plume reveals substrate specialization within a complex community of hydrocarbon degraders.</title>
        <authorList>
            <person name="Hu P."/>
            <person name="Dubinsky E.A."/>
            <person name="Probst A.J."/>
            <person name="Wang J."/>
            <person name="Sieber C.M.K."/>
            <person name="Tom L.M."/>
            <person name="Gardinali P."/>
            <person name="Banfield J.F."/>
            <person name="Atlas R.M."/>
            <person name="Andersen G.L."/>
        </authorList>
    </citation>
    <scope>NUCLEOTIDE SEQUENCE [LARGE SCALE GENOMIC DNA]</scope>
</reference>
<keyword evidence="2 9" id="KW-0963">Cytoplasm</keyword>
<proteinExistence type="inferred from homology"/>
<evidence type="ECO:0000256" key="3">
    <source>
        <dbReference type="ARBA" id="ARBA00022801"/>
    </source>
</evidence>
<evidence type="ECO:0000256" key="9">
    <source>
        <dbReference type="HAMAP-Rule" id="MF_00528"/>
    </source>
</evidence>
<dbReference type="PIRSF" id="PIRSF006305">
    <property type="entry name" value="Maf"/>
    <property type="match status" value="1"/>
</dbReference>
<dbReference type="SUPFAM" id="SSF52972">
    <property type="entry name" value="ITPase-like"/>
    <property type="match status" value="1"/>
</dbReference>
<evidence type="ECO:0000256" key="4">
    <source>
        <dbReference type="ARBA" id="ARBA00023080"/>
    </source>
</evidence>